<evidence type="ECO:0000313" key="2">
    <source>
        <dbReference type="EMBL" id="OGG45687.1"/>
    </source>
</evidence>
<protein>
    <recommendedName>
        <fullName evidence="4">BREX system P-loop protein BrxC</fullName>
    </recommendedName>
</protein>
<evidence type="ECO:0008006" key="4">
    <source>
        <dbReference type="Google" id="ProtNLM"/>
    </source>
</evidence>
<dbReference type="Proteomes" id="UP000178606">
    <property type="component" value="Unassembled WGS sequence"/>
</dbReference>
<name>A0A1F6C9T3_HANXR</name>
<accession>A0A1F6C9T3</accession>
<proteinExistence type="predicted"/>
<organism evidence="2 3">
    <name type="scientific">Handelsmanbacteria sp. (strain RIFCSPLOWO2_12_FULL_64_10)</name>
    <dbReference type="NCBI Taxonomy" id="1817868"/>
    <lineage>
        <taxon>Bacteria</taxon>
        <taxon>Candidatus Handelsmaniibacteriota</taxon>
    </lineage>
</organism>
<sequence>MRNQEVYLKDPLSFDLLNNGVSKVAEIGEDQEQLKTLRFELETFVCDGEYARGLERILTAYLSGMNKPEQQAVWVSGFFGSGKSHLVKMLRYLWVDFKFPDGASARSIVHLPDTIKDLLVELSNRARQHGGLRAAGGTLGTGAMDNLRLAFLQLIFRSAGLPESLAAARFTLWLREKGHWEKVKAHGEARKLNLEREIRNLYVSTPLAEALAQADPSYGSAKDVRAALRQQFPASESLTMEDTLDLIRRIFGDGDRLPCILLVVDEVQQYIGDRVQRAMDVQEIAEHCCRGLNSRLLLVGTGQSALTGTNSLARLQARFTVKVSLSDADVENVIRKTVLQKKPERVPNIQKVISDNQGEISRHLHTSRLAATASDESHYAADYPLLPVRRRFWEKVLRNVDASGTSAQLRTQLKIVFEAARDSAKDLLGSVAPADFIYDQISSDLLNTGILQHEYHEIIAGLRNGPPAGVLQSRLCALMFLIPHLPRTGAADDGVRATADTLADLLVADLQKDGPRLRQEVPKLLEELVTQGKAMKVEDEYCLQTREGADWNHDFNRRRTEALNDEPRLSAAREEVLKNALDQALRPLTLAHGASHESRDLETTLSGNRPAQPPQKLVLWVRHGWADQERTVAGEAQAAGSDSPMLLGFLPRVMHEEFRQRLASTLAAQDTLNAKGTPTGTEAIQACNAIKTQLQIAEQGVQVCLRQIFAGAKVFLGGGNEANGIELVDKVRDAADSALGRLFPKFADADHANWPQVLNNARAGSMGALQAVGYQGETVRHPVCKQICDFVGSGKRGREVRQQFKDAPFGWPQDAIDAALVILTLAGNLRAAVNGQPVNAQSLNQTQISNAVFGVDVPPLTVTQRLELKALFQKLGVTTANGQESAAAATFLDKLLELATAAAGETPCPEKPEVRPIRDLQGLSGNAQLLEIHRQKDTLTASITAWTGAKEGITKRLPLWNRLEELHGLSTGLIEADEVAASMTAIRTARSLLMDPDAVPPLIQKLLSALRNALNAIQADLETTFQREQSRLEANPIWQRLKDEQQQQIIQQFNLYPPAGIKVANEEELLSTLRGNSLTNRRTLVEALPQRFQRALEEARRLMEPRAVHVSLPSATIRSEEELEAWIEEVRETVKSQLNEGPVIL</sequence>
<feature type="region of interest" description="Disordered" evidence="1">
    <location>
        <begin position="591"/>
        <end position="612"/>
    </location>
</feature>
<dbReference type="InterPro" id="IPR047679">
    <property type="entry name" value="BREX_BrxC"/>
</dbReference>
<evidence type="ECO:0000313" key="3">
    <source>
        <dbReference type="Proteomes" id="UP000178606"/>
    </source>
</evidence>
<dbReference type="AlphaFoldDB" id="A0A1F6C9T3"/>
<dbReference type="EMBL" id="MFKF01000368">
    <property type="protein sequence ID" value="OGG45687.1"/>
    <property type="molecule type" value="Genomic_DNA"/>
</dbReference>
<gene>
    <name evidence="2" type="ORF">A3F84_14490</name>
</gene>
<dbReference type="NCBIfam" id="NF033441">
    <property type="entry name" value="BREX_BrxC"/>
    <property type="match status" value="1"/>
</dbReference>
<evidence type="ECO:0000256" key="1">
    <source>
        <dbReference type="SAM" id="MobiDB-lite"/>
    </source>
</evidence>
<comment type="caution">
    <text evidence="2">The sequence shown here is derived from an EMBL/GenBank/DDBJ whole genome shotgun (WGS) entry which is preliminary data.</text>
</comment>
<reference evidence="2 3" key="1">
    <citation type="journal article" date="2016" name="Nat. Commun.">
        <title>Thousands of microbial genomes shed light on interconnected biogeochemical processes in an aquifer system.</title>
        <authorList>
            <person name="Anantharaman K."/>
            <person name="Brown C.T."/>
            <person name="Hug L.A."/>
            <person name="Sharon I."/>
            <person name="Castelle C.J."/>
            <person name="Probst A.J."/>
            <person name="Thomas B.C."/>
            <person name="Singh A."/>
            <person name="Wilkins M.J."/>
            <person name="Karaoz U."/>
            <person name="Brodie E.L."/>
            <person name="Williams K.H."/>
            <person name="Hubbard S.S."/>
            <person name="Banfield J.F."/>
        </authorList>
    </citation>
    <scope>NUCLEOTIDE SEQUENCE [LARGE SCALE GENOMIC DNA]</scope>
    <source>
        <strain evidence="3">RIFCSPLOWO2_12_FULL_64_10</strain>
    </source>
</reference>